<feature type="non-terminal residue" evidence="3">
    <location>
        <position position="1"/>
    </location>
</feature>
<dbReference type="OrthoDB" id="275227at2759"/>
<evidence type="ECO:0000256" key="1">
    <source>
        <dbReference type="ARBA" id="ARBA00037226"/>
    </source>
</evidence>
<dbReference type="InterPro" id="IPR019832">
    <property type="entry name" value="Mn/Fe_SOD_C"/>
</dbReference>
<feature type="domain" description="Manganese/iron superoxide dismutase C-terminal" evidence="2">
    <location>
        <begin position="206"/>
        <end position="247"/>
    </location>
</feature>
<comment type="caution">
    <text evidence="3">The sequence shown here is derived from an EMBL/GenBank/DDBJ whole genome shotgun (WGS) entry which is preliminary data.</text>
</comment>
<gene>
    <name evidence="3" type="ORF">M501DRAFT_924701</name>
</gene>
<feature type="domain" description="Manganese/iron superoxide dismutase C-terminal" evidence="2">
    <location>
        <begin position="102"/>
        <end position="163"/>
    </location>
</feature>
<dbReference type="GO" id="GO:0046872">
    <property type="term" value="F:metal ion binding"/>
    <property type="evidence" value="ECO:0007669"/>
    <property type="project" value="InterPro"/>
</dbReference>
<protein>
    <submittedName>
        <fullName evidence="3">Manganese and iron superoxide dismutase</fullName>
    </submittedName>
</protein>
<dbReference type="GO" id="GO:0005737">
    <property type="term" value="C:cytoplasm"/>
    <property type="evidence" value="ECO:0007669"/>
    <property type="project" value="TreeGrafter"/>
</dbReference>
<accession>A0A9P4SHY3</accession>
<comment type="function">
    <text evidence="1">Component of the mitochondrial ribosome (mitoribosome), a dedicated translation machinery responsible for the synthesis of mitochondrial genome-encoded proteins, including at least some of the essential transmembrane subunits of the mitochondrial respiratory chain. The mitoribosomes are attached to the mitochondrial inner membrane and translation products are cotranslationally integrated into the membrane.</text>
</comment>
<reference evidence="3" key="1">
    <citation type="journal article" date="2020" name="Stud. Mycol.">
        <title>101 Dothideomycetes genomes: a test case for predicting lifestyles and emergence of pathogens.</title>
        <authorList>
            <person name="Haridas S."/>
            <person name="Albert R."/>
            <person name="Binder M."/>
            <person name="Bloem J."/>
            <person name="Labutti K."/>
            <person name="Salamov A."/>
            <person name="Andreopoulos B."/>
            <person name="Baker S."/>
            <person name="Barry K."/>
            <person name="Bills G."/>
            <person name="Bluhm B."/>
            <person name="Cannon C."/>
            <person name="Castanera R."/>
            <person name="Culley D."/>
            <person name="Daum C."/>
            <person name="Ezra D."/>
            <person name="Gonzalez J."/>
            <person name="Henrissat B."/>
            <person name="Kuo A."/>
            <person name="Liang C."/>
            <person name="Lipzen A."/>
            <person name="Lutzoni F."/>
            <person name="Magnuson J."/>
            <person name="Mondo S."/>
            <person name="Nolan M."/>
            <person name="Ohm R."/>
            <person name="Pangilinan J."/>
            <person name="Park H.-J."/>
            <person name="Ramirez L."/>
            <person name="Alfaro M."/>
            <person name="Sun H."/>
            <person name="Tritt A."/>
            <person name="Yoshinaga Y."/>
            <person name="Zwiers L.-H."/>
            <person name="Turgeon B."/>
            <person name="Goodwin S."/>
            <person name="Spatafora J."/>
            <person name="Crous P."/>
            <person name="Grigoriev I."/>
        </authorList>
    </citation>
    <scope>NUCLEOTIDE SEQUENCE</scope>
    <source>
        <strain evidence="3">CBS 101060</strain>
    </source>
</reference>
<dbReference type="Gene3D" id="3.55.40.20">
    <property type="entry name" value="Iron/manganese superoxide dismutase, C-terminal domain"/>
    <property type="match status" value="1"/>
</dbReference>
<dbReference type="GO" id="GO:0004784">
    <property type="term" value="F:superoxide dismutase activity"/>
    <property type="evidence" value="ECO:0007669"/>
    <property type="project" value="InterPro"/>
</dbReference>
<dbReference type="Proteomes" id="UP000799429">
    <property type="component" value="Unassembled WGS sequence"/>
</dbReference>
<sequence length="264" mass="29377">RYRHIMPNLADEDEVLRNGYPGFMSSDGVQIAWSQYQSFMLEKLDRLTSGTQLENASIKTLIIKSARDPNLAPLFNAASMAHNNHFFFNCLSNKTTPTPPSSTFVSALLDSFSSMETLRDTFLGTADSMFGPGFVWLVKSYTKEEGAKFKILNTYIAGSPLSGAHYRQQPLDMNTTGPLPSSAQGAGITGPYATKVGTRLPPGGADVTPILCVNTWEHVYIRDYGVKDRMKYLENWWDRINWAAVEEGAGNIGKMPQSFRSNRR</sequence>
<dbReference type="InterPro" id="IPR036314">
    <property type="entry name" value="SOD_C_sf"/>
</dbReference>
<dbReference type="SUPFAM" id="SSF46609">
    <property type="entry name" value="Fe,Mn superoxide dismutase (SOD), N-terminal domain"/>
    <property type="match status" value="1"/>
</dbReference>
<proteinExistence type="predicted"/>
<organism evidence="3 4">
    <name type="scientific">Patellaria atrata CBS 101060</name>
    <dbReference type="NCBI Taxonomy" id="1346257"/>
    <lineage>
        <taxon>Eukaryota</taxon>
        <taxon>Fungi</taxon>
        <taxon>Dikarya</taxon>
        <taxon>Ascomycota</taxon>
        <taxon>Pezizomycotina</taxon>
        <taxon>Dothideomycetes</taxon>
        <taxon>Dothideomycetes incertae sedis</taxon>
        <taxon>Patellariales</taxon>
        <taxon>Patellariaceae</taxon>
        <taxon>Patellaria</taxon>
    </lineage>
</organism>
<dbReference type="PANTHER" id="PTHR43595:SF2">
    <property type="entry name" value="SMALL RIBOSOMAL SUBUNIT PROTEIN MS42"/>
    <property type="match status" value="1"/>
</dbReference>
<dbReference type="AlphaFoldDB" id="A0A9P4SHY3"/>
<dbReference type="EMBL" id="MU006089">
    <property type="protein sequence ID" value="KAF2842664.1"/>
    <property type="molecule type" value="Genomic_DNA"/>
</dbReference>
<dbReference type="PANTHER" id="PTHR43595">
    <property type="entry name" value="37S RIBOSOMAL PROTEIN S26, MITOCHONDRIAL"/>
    <property type="match status" value="1"/>
</dbReference>
<name>A0A9P4SHY3_9PEZI</name>
<evidence type="ECO:0000313" key="4">
    <source>
        <dbReference type="Proteomes" id="UP000799429"/>
    </source>
</evidence>
<keyword evidence="4" id="KW-1185">Reference proteome</keyword>
<dbReference type="InterPro" id="IPR036324">
    <property type="entry name" value="Mn/Fe_SOD_N_sf"/>
</dbReference>
<dbReference type="SUPFAM" id="SSF54719">
    <property type="entry name" value="Fe,Mn superoxide dismutase (SOD), C-terminal domain"/>
    <property type="match status" value="1"/>
</dbReference>
<dbReference type="Pfam" id="PF02777">
    <property type="entry name" value="Sod_Fe_C"/>
    <property type="match status" value="2"/>
</dbReference>
<evidence type="ECO:0000313" key="3">
    <source>
        <dbReference type="EMBL" id="KAF2842664.1"/>
    </source>
</evidence>
<evidence type="ECO:0000259" key="2">
    <source>
        <dbReference type="Pfam" id="PF02777"/>
    </source>
</evidence>